<evidence type="ECO:0000256" key="7">
    <source>
        <dbReference type="SAM" id="MobiDB-lite"/>
    </source>
</evidence>
<dbReference type="InterPro" id="IPR051311">
    <property type="entry name" value="DedA_domain"/>
</dbReference>
<feature type="transmembrane region" description="Helical" evidence="8">
    <location>
        <begin position="265"/>
        <end position="283"/>
    </location>
</feature>
<comment type="subcellular location">
    <subcellularLocation>
        <location evidence="1">Cell membrane</location>
        <topology evidence="1">Multi-pass membrane protein</topology>
    </subcellularLocation>
</comment>
<dbReference type="PANTHER" id="PTHR42709:SF6">
    <property type="entry name" value="UNDECAPRENYL PHOSPHATE TRANSPORTER A"/>
    <property type="match status" value="1"/>
</dbReference>
<dbReference type="Pfam" id="PF09335">
    <property type="entry name" value="VTT_dom"/>
    <property type="match status" value="1"/>
</dbReference>
<dbReference type="PANTHER" id="PTHR42709">
    <property type="entry name" value="ALKALINE PHOSPHATASE LIKE PROTEIN"/>
    <property type="match status" value="1"/>
</dbReference>
<dbReference type="RefSeq" id="WP_072921037.1">
    <property type="nucleotide sequence ID" value="NZ_FRDM01000053.1"/>
</dbReference>
<feature type="domain" description="HMA" evidence="9">
    <location>
        <begin position="10"/>
        <end position="67"/>
    </location>
</feature>
<evidence type="ECO:0000256" key="8">
    <source>
        <dbReference type="SAM" id="Phobius"/>
    </source>
</evidence>
<dbReference type="Pfam" id="PF00403">
    <property type="entry name" value="HMA"/>
    <property type="match status" value="1"/>
</dbReference>
<evidence type="ECO:0000256" key="3">
    <source>
        <dbReference type="ARBA" id="ARBA00022475"/>
    </source>
</evidence>
<protein>
    <submittedName>
        <fullName evidence="11">Membrane protein DedA, SNARE-associated domain</fullName>
    </submittedName>
</protein>
<accession>A0A1M7V0G3</accession>
<dbReference type="InterPro" id="IPR006121">
    <property type="entry name" value="HMA_dom"/>
</dbReference>
<name>A0A1M7V0G3_9ACTN</name>
<dbReference type="GO" id="GO:0046872">
    <property type="term" value="F:metal ion binding"/>
    <property type="evidence" value="ECO:0007669"/>
    <property type="project" value="InterPro"/>
</dbReference>
<keyword evidence="6 8" id="KW-0472">Membrane</keyword>
<evidence type="ECO:0000256" key="1">
    <source>
        <dbReference type="ARBA" id="ARBA00004651"/>
    </source>
</evidence>
<feature type="transmembrane region" description="Helical" evidence="8">
    <location>
        <begin position="295"/>
        <end position="314"/>
    </location>
</feature>
<dbReference type="EMBL" id="FRDM01000053">
    <property type="protein sequence ID" value="SHN88694.1"/>
    <property type="molecule type" value="Genomic_DNA"/>
</dbReference>
<reference evidence="11 12" key="1">
    <citation type="submission" date="2016-12" db="EMBL/GenBank/DDBJ databases">
        <authorList>
            <person name="Song W.-J."/>
            <person name="Kurnit D.M."/>
        </authorList>
    </citation>
    <scope>NUCLEOTIDE SEQUENCE [LARGE SCALE GENOMIC DNA]</scope>
    <source>
        <strain evidence="11 12">DSM 43162</strain>
    </source>
</reference>
<feature type="transmembrane region" description="Helical" evidence="8">
    <location>
        <begin position="116"/>
        <end position="136"/>
    </location>
</feature>
<comment type="similarity">
    <text evidence="2">Belongs to the DedA family.</text>
</comment>
<keyword evidence="5 8" id="KW-1133">Transmembrane helix</keyword>
<dbReference type="OrthoDB" id="3727474at2"/>
<evidence type="ECO:0000259" key="9">
    <source>
        <dbReference type="Pfam" id="PF00403"/>
    </source>
</evidence>
<evidence type="ECO:0000313" key="12">
    <source>
        <dbReference type="Proteomes" id="UP000184428"/>
    </source>
</evidence>
<dbReference type="SUPFAM" id="SSF55008">
    <property type="entry name" value="HMA, heavy metal-associated domain"/>
    <property type="match status" value="1"/>
</dbReference>
<feature type="transmembrane region" description="Helical" evidence="8">
    <location>
        <begin position="148"/>
        <end position="168"/>
    </location>
</feature>
<evidence type="ECO:0000313" key="11">
    <source>
        <dbReference type="EMBL" id="SHN88694.1"/>
    </source>
</evidence>
<keyword evidence="4 8" id="KW-0812">Transmembrane</keyword>
<evidence type="ECO:0000259" key="10">
    <source>
        <dbReference type="Pfam" id="PF09335"/>
    </source>
</evidence>
<proteinExistence type="inferred from homology"/>
<dbReference type="Proteomes" id="UP000184428">
    <property type="component" value="Unassembled WGS sequence"/>
</dbReference>
<dbReference type="Gene3D" id="3.30.70.100">
    <property type="match status" value="1"/>
</dbReference>
<keyword evidence="3" id="KW-1003">Cell membrane</keyword>
<dbReference type="InterPro" id="IPR032816">
    <property type="entry name" value="VTT_dom"/>
</dbReference>
<dbReference type="InterPro" id="IPR036163">
    <property type="entry name" value="HMA_dom_sf"/>
</dbReference>
<evidence type="ECO:0000256" key="2">
    <source>
        <dbReference type="ARBA" id="ARBA00010792"/>
    </source>
</evidence>
<feature type="transmembrane region" description="Helical" evidence="8">
    <location>
        <begin position="227"/>
        <end position="253"/>
    </location>
</feature>
<evidence type="ECO:0000256" key="6">
    <source>
        <dbReference type="ARBA" id="ARBA00023136"/>
    </source>
</evidence>
<dbReference type="GO" id="GO:0005886">
    <property type="term" value="C:plasma membrane"/>
    <property type="evidence" value="ECO:0007669"/>
    <property type="project" value="UniProtKB-SubCell"/>
</dbReference>
<feature type="transmembrane region" description="Helical" evidence="8">
    <location>
        <begin position="175"/>
        <end position="197"/>
    </location>
</feature>
<dbReference type="AlphaFoldDB" id="A0A1M7V0G3"/>
<feature type="region of interest" description="Disordered" evidence="7">
    <location>
        <begin position="75"/>
        <end position="97"/>
    </location>
</feature>
<evidence type="ECO:0000256" key="5">
    <source>
        <dbReference type="ARBA" id="ARBA00022989"/>
    </source>
</evidence>
<feature type="domain" description="VTT" evidence="10">
    <location>
        <begin position="160"/>
        <end position="280"/>
    </location>
</feature>
<gene>
    <name evidence="11" type="ORF">SAMN05660350_04680</name>
</gene>
<organism evidence="11 12">
    <name type="scientific">Geodermatophilus obscurus</name>
    <dbReference type="NCBI Taxonomy" id="1861"/>
    <lineage>
        <taxon>Bacteria</taxon>
        <taxon>Bacillati</taxon>
        <taxon>Actinomycetota</taxon>
        <taxon>Actinomycetes</taxon>
        <taxon>Geodermatophilales</taxon>
        <taxon>Geodermatophilaceae</taxon>
        <taxon>Geodermatophilus</taxon>
    </lineage>
</organism>
<evidence type="ECO:0000256" key="4">
    <source>
        <dbReference type="ARBA" id="ARBA00022692"/>
    </source>
</evidence>
<dbReference type="CDD" id="cd00371">
    <property type="entry name" value="HMA"/>
    <property type="match status" value="1"/>
</dbReference>
<sequence>MPTRQTTAVLEVAGAHWATEKAVTEEILGERPGVLAVQADPVARTAVVTYDPARTSTAELAAWVRHCSTQCAGQSVPAHRSTSAAPTRTLDPDPIRDQPGTTARWRRFIPWQGPATRVDVALMGAILAVVALGLVLRPLKPFLLASHPVALAVLTGDLTVIGAAAAFARIGEAPLWLVVVAGAVGMVKFDWLTWWIGRRWGGGIISMLTTSERAQRFAARATELNPWVLRAAVVLAVLPGVPTAVVYAMAGWARMRLATFLRLDLAGALLMTGLVAGLGYGLGQRAVDLVLLIDRYASVVSLTMITLAAVIPLIKRRIRRNR</sequence>